<dbReference type="GO" id="GO:0003924">
    <property type="term" value="F:GTPase activity"/>
    <property type="evidence" value="ECO:0007669"/>
    <property type="project" value="InterPro"/>
</dbReference>
<dbReference type="GO" id="GO:0005525">
    <property type="term" value="F:GTP binding"/>
    <property type="evidence" value="ECO:0007669"/>
    <property type="project" value="UniProtKB-KW"/>
</dbReference>
<dbReference type="RefSeq" id="XP_001644083.1">
    <property type="nucleotide sequence ID" value="XM_001644033.1"/>
</dbReference>
<dbReference type="InterPro" id="IPR020849">
    <property type="entry name" value="Small_GTPase_Ras-type"/>
</dbReference>
<dbReference type="HOGENOM" id="CLU_041217_9_0_1"/>
<reference evidence="4 5" key="1">
    <citation type="journal article" date="2007" name="Proc. Natl. Acad. Sci. U.S.A.">
        <title>Independent sorting-out of thousands of duplicated gene pairs in two yeast species descended from a whole-genome duplication.</title>
        <authorList>
            <person name="Scannell D.R."/>
            <person name="Frank A.C."/>
            <person name="Conant G.C."/>
            <person name="Byrne K.P."/>
            <person name="Woolfit M."/>
            <person name="Wolfe K.H."/>
        </authorList>
    </citation>
    <scope>NUCLEOTIDE SEQUENCE [LARGE SCALE GENOMIC DNA]</scope>
    <source>
        <strain evidence="5">ATCC 22028 / DSM 70294 / BCRC 21397 / CBS 2163 / NBRC 10782 / NRRL Y-8283 / UCD 57-17</strain>
    </source>
</reference>
<organism evidence="5">
    <name type="scientific">Vanderwaltozyma polyspora (strain ATCC 22028 / DSM 70294 / BCRC 21397 / CBS 2163 / NBRC 10782 / NRRL Y-8283 / UCD 57-17)</name>
    <name type="common">Kluyveromyces polysporus</name>
    <dbReference type="NCBI Taxonomy" id="436907"/>
    <lineage>
        <taxon>Eukaryota</taxon>
        <taxon>Fungi</taxon>
        <taxon>Dikarya</taxon>
        <taxon>Ascomycota</taxon>
        <taxon>Saccharomycotina</taxon>
        <taxon>Saccharomycetes</taxon>
        <taxon>Saccharomycetales</taxon>
        <taxon>Saccharomycetaceae</taxon>
        <taxon>Vanderwaltozyma</taxon>
    </lineage>
</organism>
<dbReference type="FunFam" id="3.40.50.300:FF:001447">
    <property type="entry name" value="Ras-related protein Rab-1B"/>
    <property type="match status" value="1"/>
</dbReference>
<gene>
    <name evidence="4" type="ORF">Kpol_505p1</name>
</gene>
<dbReference type="eggNOG" id="KOG0395">
    <property type="taxonomic scope" value="Eukaryota"/>
</dbReference>
<dbReference type="InterPro" id="IPR001806">
    <property type="entry name" value="Small_GTPase"/>
</dbReference>
<dbReference type="PRINTS" id="PR00449">
    <property type="entry name" value="RASTRNSFRMNG"/>
</dbReference>
<dbReference type="GO" id="GO:0016020">
    <property type="term" value="C:membrane"/>
    <property type="evidence" value="ECO:0007669"/>
    <property type="project" value="InterPro"/>
</dbReference>
<dbReference type="GO" id="GO:0007165">
    <property type="term" value="P:signal transduction"/>
    <property type="evidence" value="ECO:0007669"/>
    <property type="project" value="InterPro"/>
</dbReference>
<evidence type="ECO:0000256" key="1">
    <source>
        <dbReference type="ARBA" id="ARBA00022741"/>
    </source>
</evidence>
<dbReference type="Pfam" id="PF00071">
    <property type="entry name" value="Ras"/>
    <property type="match status" value="1"/>
</dbReference>
<dbReference type="KEGG" id="vpo:Kpol_505p1"/>
<dbReference type="Gene3D" id="3.40.50.300">
    <property type="entry name" value="P-loop containing nucleotide triphosphate hydrolases"/>
    <property type="match status" value="1"/>
</dbReference>
<feature type="region of interest" description="Disordered" evidence="3">
    <location>
        <begin position="250"/>
        <end position="276"/>
    </location>
</feature>
<proteinExistence type="predicted"/>
<keyword evidence="2" id="KW-0342">GTP-binding</keyword>
<name>A7TN93_VANPO</name>
<dbReference type="Proteomes" id="UP000000267">
    <property type="component" value="Unassembled WGS sequence"/>
</dbReference>
<dbReference type="InterPro" id="IPR027417">
    <property type="entry name" value="P-loop_NTPase"/>
</dbReference>
<evidence type="ECO:0000256" key="2">
    <source>
        <dbReference type="ARBA" id="ARBA00023134"/>
    </source>
</evidence>
<evidence type="ECO:0000313" key="4">
    <source>
        <dbReference type="EMBL" id="EDO16225.1"/>
    </source>
</evidence>
<dbReference type="InParanoid" id="A7TN93"/>
<dbReference type="STRING" id="436907.A7TN93"/>
<dbReference type="InterPro" id="IPR005225">
    <property type="entry name" value="Small_GTP-bd"/>
</dbReference>
<dbReference type="NCBIfam" id="TIGR00231">
    <property type="entry name" value="small_GTP"/>
    <property type="match status" value="1"/>
</dbReference>
<dbReference type="OrthoDB" id="265044at2759"/>
<protein>
    <submittedName>
        <fullName evidence="4">Uncharacterized protein</fullName>
    </submittedName>
</protein>
<feature type="compositionally biased region" description="Polar residues" evidence="3">
    <location>
        <begin position="195"/>
        <end position="208"/>
    </location>
</feature>
<evidence type="ECO:0000256" key="3">
    <source>
        <dbReference type="SAM" id="MobiDB-lite"/>
    </source>
</evidence>
<dbReference type="GeneID" id="5544368"/>
<feature type="region of interest" description="Disordered" evidence="3">
    <location>
        <begin position="190"/>
        <end position="216"/>
    </location>
</feature>
<dbReference type="SUPFAM" id="SSF52540">
    <property type="entry name" value="P-loop containing nucleoside triphosphate hydrolases"/>
    <property type="match status" value="1"/>
</dbReference>
<accession>A7TN93</accession>
<keyword evidence="1" id="KW-0547">Nucleotide-binding</keyword>
<dbReference type="SMART" id="SM00173">
    <property type="entry name" value="RAS"/>
    <property type="match status" value="1"/>
</dbReference>
<dbReference type="EMBL" id="DS480429">
    <property type="protein sequence ID" value="EDO16225.1"/>
    <property type="molecule type" value="Genomic_DNA"/>
</dbReference>
<dbReference type="AlphaFoldDB" id="A7TN93"/>
<dbReference type="PROSITE" id="PS51419">
    <property type="entry name" value="RAB"/>
    <property type="match status" value="1"/>
</dbReference>
<dbReference type="PROSITE" id="PS51421">
    <property type="entry name" value="RAS"/>
    <property type="match status" value="1"/>
</dbReference>
<dbReference type="OMA" id="MNTNDNS"/>
<dbReference type="SMART" id="SM00174">
    <property type="entry name" value="RHO"/>
    <property type="match status" value="1"/>
</dbReference>
<dbReference type="SMART" id="SM00175">
    <property type="entry name" value="RAB"/>
    <property type="match status" value="1"/>
</dbReference>
<dbReference type="PANTHER" id="PTHR24070">
    <property type="entry name" value="RAS, DI-RAS, AND RHEB FAMILY MEMBERS OF SMALL GTPASE SUPERFAMILY"/>
    <property type="match status" value="1"/>
</dbReference>
<sequence length="299" mass="33529">MINMVNGVTDTENKKGLKEYKLCVLGEQDSGKSSYTLRLIQYTFVEGFDISVQDSYKKRVEFDGEFVIVNILDTVSEDDHSLLLKQRQICDRHGFIFLYSVTSRVSFDSIINHIQYVTRMRDPTLSNDSMPAILVGTKCDLDEEREVCYEEGKQLADSLGMKFWETSAKLNINIDNSLLDVLKVVREGNCDTESRPSTPVTINNPYLTSSNSSSDDSLALNLRKKLNTNDSDIVKGMNTNDNSKSILSNNEVKESSRSFDSLPYKAAKPNKSNATLRSTSSLKKSISNEKASTKCCIIC</sequence>
<dbReference type="PhylomeDB" id="A7TN93"/>
<evidence type="ECO:0000313" key="5">
    <source>
        <dbReference type="Proteomes" id="UP000000267"/>
    </source>
</evidence>
<keyword evidence="5" id="KW-1185">Reference proteome</keyword>